<feature type="transmembrane region" description="Helical" evidence="12">
    <location>
        <begin position="299"/>
        <end position="320"/>
    </location>
</feature>
<evidence type="ECO:0000256" key="10">
    <source>
        <dbReference type="ARBA" id="ARBA00023033"/>
    </source>
</evidence>
<proteinExistence type="inferred from homology"/>
<keyword evidence="6" id="KW-0479">Metal-binding</keyword>
<dbReference type="Proteomes" id="UP000652074">
    <property type="component" value="Unassembled WGS sequence"/>
</dbReference>
<name>A0ABX1MGS7_9RHOO</name>
<keyword evidence="5 12" id="KW-0812">Transmembrane</keyword>
<dbReference type="PANTHER" id="PTHR38674:SF1">
    <property type="entry name" value="ALKANE 1-MONOOXYGENASE 1"/>
    <property type="match status" value="1"/>
</dbReference>
<feature type="transmembrane region" description="Helical" evidence="12">
    <location>
        <begin position="60"/>
        <end position="82"/>
    </location>
</feature>
<comment type="caution">
    <text evidence="14">The sequence shown here is derived from an EMBL/GenBank/DDBJ whole genome shotgun (WGS) entry which is preliminary data.</text>
</comment>
<keyword evidence="15" id="KW-1185">Reference proteome</keyword>
<keyword evidence="10" id="KW-0503">Monooxygenase</keyword>
<evidence type="ECO:0000256" key="5">
    <source>
        <dbReference type="ARBA" id="ARBA00022692"/>
    </source>
</evidence>
<evidence type="ECO:0000256" key="9">
    <source>
        <dbReference type="ARBA" id="ARBA00023004"/>
    </source>
</evidence>
<gene>
    <name evidence="14" type="ORF">GPA26_01445</name>
</gene>
<feature type="transmembrane region" description="Helical" evidence="12">
    <location>
        <begin position="6"/>
        <end position="39"/>
    </location>
</feature>
<evidence type="ECO:0000313" key="14">
    <source>
        <dbReference type="EMBL" id="NMF87137.1"/>
    </source>
</evidence>
<comment type="similarity">
    <text evidence="2">Belongs to the fatty acid desaturase type 1 family. AlkB subfamily.</text>
</comment>
<feature type="transmembrane region" description="Helical" evidence="12">
    <location>
        <begin position="88"/>
        <end position="107"/>
    </location>
</feature>
<evidence type="ECO:0000256" key="11">
    <source>
        <dbReference type="ARBA" id="ARBA00023136"/>
    </source>
</evidence>
<evidence type="ECO:0000256" key="1">
    <source>
        <dbReference type="ARBA" id="ARBA00004429"/>
    </source>
</evidence>
<evidence type="ECO:0000256" key="2">
    <source>
        <dbReference type="ARBA" id="ARBA00010823"/>
    </source>
</evidence>
<accession>A0ABX1MGS7</accession>
<evidence type="ECO:0000256" key="4">
    <source>
        <dbReference type="ARBA" id="ARBA00022519"/>
    </source>
</evidence>
<comment type="subcellular location">
    <subcellularLocation>
        <location evidence="1">Cell inner membrane</location>
        <topology evidence="1">Multi-pass membrane protein</topology>
    </subcellularLocation>
</comment>
<evidence type="ECO:0000256" key="8">
    <source>
        <dbReference type="ARBA" id="ARBA00023002"/>
    </source>
</evidence>
<organism evidence="14 15">
    <name type="scientific">Aromatoleum petrolei</name>
    <dbReference type="NCBI Taxonomy" id="76116"/>
    <lineage>
        <taxon>Bacteria</taxon>
        <taxon>Pseudomonadati</taxon>
        <taxon>Pseudomonadota</taxon>
        <taxon>Betaproteobacteria</taxon>
        <taxon>Rhodocyclales</taxon>
        <taxon>Rhodocyclaceae</taxon>
        <taxon>Aromatoleum</taxon>
    </lineage>
</organism>
<evidence type="ECO:0000256" key="3">
    <source>
        <dbReference type="ARBA" id="ARBA00022475"/>
    </source>
</evidence>
<dbReference type="InterPro" id="IPR005804">
    <property type="entry name" value="FA_desaturase_dom"/>
</dbReference>
<keyword evidence="8" id="KW-0560">Oxidoreductase</keyword>
<evidence type="ECO:0000259" key="13">
    <source>
        <dbReference type="Pfam" id="PF00487"/>
    </source>
</evidence>
<keyword evidence="4" id="KW-0997">Cell inner membrane</keyword>
<keyword evidence="11 12" id="KW-0472">Membrane</keyword>
<keyword evidence="9" id="KW-0408">Iron</keyword>
<dbReference type="InterPro" id="IPR033885">
    <property type="entry name" value="AlkB/XylM"/>
</dbReference>
<keyword evidence="7 12" id="KW-1133">Transmembrane helix</keyword>
<evidence type="ECO:0000256" key="7">
    <source>
        <dbReference type="ARBA" id="ARBA00022989"/>
    </source>
</evidence>
<reference evidence="14 15" key="1">
    <citation type="submission" date="2019-12" db="EMBL/GenBank/DDBJ databases">
        <title>Comparative genomics gives insights into the taxonomy of the Azoarcus-Aromatoleum group and reveals separate origins of nif in the plant-associated Azoarcus and non-plant-associated Aromatoleum sub-groups.</title>
        <authorList>
            <person name="Lafos M."/>
            <person name="Maluk M."/>
            <person name="Batista M."/>
            <person name="Junghare M."/>
            <person name="Carmona M."/>
            <person name="Faoro H."/>
            <person name="Cruz L.M."/>
            <person name="Battistoni F."/>
            <person name="De Souza E."/>
            <person name="Pedrosa F."/>
            <person name="Chen W.-M."/>
            <person name="Poole P.S."/>
            <person name="Dixon R.A."/>
            <person name="James E.K."/>
        </authorList>
    </citation>
    <scope>NUCLEOTIDE SEQUENCE [LARGE SCALE GENOMIC DNA]</scope>
    <source>
        <strain evidence="14 15">ToN1</strain>
    </source>
</reference>
<dbReference type="PANTHER" id="PTHR38674">
    <property type="entry name" value="ALKANE 1-MONOOXYGENASE 1"/>
    <property type="match status" value="1"/>
</dbReference>
<dbReference type="Pfam" id="PF00487">
    <property type="entry name" value="FA_desaturase"/>
    <property type="match status" value="1"/>
</dbReference>
<protein>
    <submittedName>
        <fullName evidence="14">Alkane 1-monooxygenase</fullName>
    </submittedName>
</protein>
<sequence>MDYLKYFVPVLMQLATLAGLLAGGHWVWVGIATFPLLALVDSILPADYSPRQIKSRALSLIPVWICTILGPTLYLALAWIVLNGQLDGAQTIGALLSVAWLSVLPVIPATHELYHQRGAISRFAGRYAQVCYLDCTRDIGHVVTHHIHVATVKDSDTAPRGMSLYGFAPRSVLETTLDCQRTESDALQKRGYGRWSIRHRLWKAILAQLVFQSLIYSIGGWEANLVSLGAMIVARFWIETFNYFQHYGQVRAVGTPIERRHVWNHLRPLSRIMTFEITNHADHHLNSYAPYYALVPDRMAIPMPSVFVCFLAALVPPLWFNSIIKPALERWDRDFASPEEQKLAMAQNERAGWPNWLESRGNAQKAAPNHA</sequence>
<evidence type="ECO:0000313" key="15">
    <source>
        <dbReference type="Proteomes" id="UP000652074"/>
    </source>
</evidence>
<evidence type="ECO:0000256" key="12">
    <source>
        <dbReference type="SAM" id="Phobius"/>
    </source>
</evidence>
<keyword evidence="3" id="KW-1003">Cell membrane</keyword>
<dbReference type="EMBL" id="WTVR01000002">
    <property type="protein sequence ID" value="NMF87137.1"/>
    <property type="molecule type" value="Genomic_DNA"/>
</dbReference>
<dbReference type="RefSeq" id="WP_169204588.1">
    <property type="nucleotide sequence ID" value="NZ_CP059560.1"/>
</dbReference>
<evidence type="ECO:0000256" key="6">
    <source>
        <dbReference type="ARBA" id="ARBA00022723"/>
    </source>
</evidence>
<feature type="domain" description="Fatty acid desaturase" evidence="13">
    <location>
        <begin position="99"/>
        <end position="294"/>
    </location>
</feature>
<dbReference type="CDD" id="cd03512">
    <property type="entry name" value="Alkane-hydroxylase"/>
    <property type="match status" value="1"/>
</dbReference>